<accession>A0ABS6UEP3</accession>
<reference evidence="2 3" key="1">
    <citation type="submission" date="2020-11" db="EMBL/GenBank/DDBJ databases">
        <title>Pseudonocardia abyssalis sp. nov. and Pseudonocardia oceani sp. nov., description and phylogenomic analysis of two novel actinomycetes isolated from the deep Southern Ocean.</title>
        <authorList>
            <person name="Parra J."/>
        </authorList>
    </citation>
    <scope>NUCLEOTIDE SEQUENCE [LARGE SCALE GENOMIC DNA]</scope>
    <source>
        <strain evidence="3">KRD185</strain>
    </source>
</reference>
<proteinExistence type="predicted"/>
<keyword evidence="3" id="KW-1185">Reference proteome</keyword>
<feature type="domain" description="GmrSD restriction endonucleases N-terminal" evidence="1">
    <location>
        <begin position="14"/>
        <end position="252"/>
    </location>
</feature>
<dbReference type="EMBL" id="JADQDF010000001">
    <property type="protein sequence ID" value="MBW0130695.1"/>
    <property type="molecule type" value="Genomic_DNA"/>
</dbReference>
<dbReference type="InterPro" id="IPR004919">
    <property type="entry name" value="GmrSD_N"/>
</dbReference>
<dbReference type="PANTHER" id="PTHR37292:SF2">
    <property type="entry name" value="DUF262 DOMAIN-CONTAINING PROTEIN"/>
    <property type="match status" value="1"/>
</dbReference>
<name>A0ABS6UEP3_9PSEU</name>
<organism evidence="2 3">
    <name type="scientific">Pseudonocardia oceani</name>
    <dbReference type="NCBI Taxonomy" id="2792013"/>
    <lineage>
        <taxon>Bacteria</taxon>
        <taxon>Bacillati</taxon>
        <taxon>Actinomycetota</taxon>
        <taxon>Actinomycetes</taxon>
        <taxon>Pseudonocardiales</taxon>
        <taxon>Pseudonocardiaceae</taxon>
        <taxon>Pseudonocardia</taxon>
    </lineage>
</organism>
<dbReference type="Proteomes" id="UP000694300">
    <property type="component" value="Unassembled WGS sequence"/>
</dbReference>
<evidence type="ECO:0000313" key="2">
    <source>
        <dbReference type="EMBL" id="MBW0130695.1"/>
    </source>
</evidence>
<dbReference type="PANTHER" id="PTHR37292">
    <property type="entry name" value="VNG6097C"/>
    <property type="match status" value="1"/>
</dbReference>
<evidence type="ECO:0000313" key="3">
    <source>
        <dbReference type="Proteomes" id="UP000694300"/>
    </source>
</evidence>
<gene>
    <name evidence="2" type="ORF">I4I82_23920</name>
</gene>
<protein>
    <submittedName>
        <fullName evidence="2">DUF262 domain-containing protein</fullName>
    </submittedName>
</protein>
<comment type="caution">
    <text evidence="2">The sequence shown here is derived from an EMBL/GenBank/DDBJ whole genome shotgun (WGS) entry which is preliminary data.</text>
</comment>
<dbReference type="Pfam" id="PF03235">
    <property type="entry name" value="GmrSD_N"/>
    <property type="match status" value="1"/>
</dbReference>
<evidence type="ECO:0000259" key="1">
    <source>
        <dbReference type="Pfam" id="PF03235"/>
    </source>
</evidence>
<sequence length="597" mass="66761">MPPTTVARTLTAIQQRRYVLPAIQREFVWDAEQICLLFDSLLRGYPIGSFLFWAVDGEQAQSFRFYEFITDYHELNHPYAPIAHIPVGSAVTAVLDGQQRLTALNIGLYGSLAERLPRKWANNPDAYPVKRLHLDLLHGGDNETLDTRFRFRFLTTEEATPAEGEPTGWYLVSQILKLANSGPAMVGWLRQNGLIDHERAYERLHALYHAVCEREAMNAYQEDGQDPNTVLDIFVRVNSGGTQLSYSDLLLSMATNQWAELDARQEVRNLVDDLNGSAREMSFSRDNVLKTALVLIDVPDVRFNVANFTSANMAELEKQWSGVRNAMLLAARLLANFGFTARTLTANSVIIPLAYYLYRRGATETYLTGGSHSADRAAIRTWVLRSLVKRGIWGSGLDGVLTRQREAIRSAPASAGWPTDALEAAMAPIGKSLSFSPAEIGELTQLQYNSPRTFAVLALLYPGLDLSEQFHEDHVFPRARFSASQLRRHGVPEEKRVDYGVAVNGLANLQLLRGPVNIAKKDSWPWEWLGSDAFHSAAAREQYVVQNDLDLLPESFDGFLEFCVARRDRLERRLRVLLGVPESDEAESDGHAGTPAG</sequence>